<evidence type="ECO:0000313" key="3">
    <source>
        <dbReference type="Proteomes" id="UP000026913"/>
    </source>
</evidence>
<dbReference type="OrthoDB" id="7009380at2"/>
<dbReference type="AlphaFoldDB" id="A0A024E7P8"/>
<feature type="region of interest" description="Disordered" evidence="1">
    <location>
        <begin position="1"/>
        <end position="23"/>
    </location>
</feature>
<dbReference type="GeneID" id="46427567"/>
<accession>A0A024E7P8</accession>
<dbReference type="EMBL" id="CP005960">
    <property type="protein sequence ID" value="AHZ68954.1"/>
    <property type="molecule type" value="Genomic_DNA"/>
</dbReference>
<sequence>MFKITPNPPETDDVSPYESTDSKKLNEAADRALDYYLKPVIPADTPRKPSTIYSIAPDTNDETLLVNACETLASASVMLSNFAGLMEGSHRNTVLGIQQVVMLGELAVNRMLDNFVPQG</sequence>
<dbReference type="KEGG" id="pman:OU5_1875"/>
<name>A0A024E7P8_9PSED</name>
<evidence type="ECO:0008006" key="4">
    <source>
        <dbReference type="Google" id="ProtNLM"/>
    </source>
</evidence>
<evidence type="ECO:0000256" key="1">
    <source>
        <dbReference type="SAM" id="MobiDB-lite"/>
    </source>
</evidence>
<gene>
    <name evidence="2" type="ORF">OU5_1875</name>
</gene>
<evidence type="ECO:0000313" key="2">
    <source>
        <dbReference type="EMBL" id="AHZ68954.1"/>
    </source>
</evidence>
<reference evidence="2 3" key="1">
    <citation type="journal article" date="2012" name="J. Bacteriol.">
        <title>Genome sequence of cold-adapted Pseudomonas mandelii strain JR-1.</title>
        <authorList>
            <person name="Jang S.H."/>
            <person name="Kim J."/>
            <person name="Kim J."/>
            <person name="Hong S."/>
            <person name="Lee C."/>
        </authorList>
    </citation>
    <scope>NUCLEOTIDE SEQUENCE [LARGE SCALE GENOMIC DNA]</scope>
    <source>
        <strain evidence="2 3">JR-1</strain>
    </source>
</reference>
<dbReference type="RefSeq" id="WP_010461993.1">
    <property type="nucleotide sequence ID" value="NZ_CP005960.1"/>
</dbReference>
<protein>
    <recommendedName>
        <fullName evidence="4">DUF3077 domain-containing protein</fullName>
    </recommendedName>
</protein>
<dbReference type="Proteomes" id="UP000026913">
    <property type="component" value="Chromosome"/>
</dbReference>
<dbReference type="HOGENOM" id="CLU_135627_2_1_6"/>
<proteinExistence type="predicted"/>
<organism evidence="2 3">
    <name type="scientific">Pseudomonas mandelii JR-1</name>
    <dbReference type="NCBI Taxonomy" id="1147786"/>
    <lineage>
        <taxon>Bacteria</taxon>
        <taxon>Pseudomonadati</taxon>
        <taxon>Pseudomonadota</taxon>
        <taxon>Gammaproteobacteria</taxon>
        <taxon>Pseudomonadales</taxon>
        <taxon>Pseudomonadaceae</taxon>
        <taxon>Pseudomonas</taxon>
    </lineage>
</organism>
<dbReference type="Pfam" id="PF19619">
    <property type="entry name" value="DUF6124"/>
    <property type="match status" value="1"/>
</dbReference>